<dbReference type="InterPro" id="IPR023394">
    <property type="entry name" value="Sec7_C_sf"/>
</dbReference>
<evidence type="ECO:0000313" key="3">
    <source>
        <dbReference type="EMBL" id="KAG0688730.1"/>
    </source>
</evidence>
<accession>A0A9P7BG24</accession>
<evidence type="ECO:0000313" key="4">
    <source>
        <dbReference type="Proteomes" id="UP000697127"/>
    </source>
</evidence>
<proteinExistence type="predicted"/>
<name>A0A9P7BG24_9ASCO</name>
<evidence type="ECO:0000256" key="1">
    <source>
        <dbReference type="SAM" id="MobiDB-lite"/>
    </source>
</evidence>
<feature type="compositionally biased region" description="Polar residues" evidence="1">
    <location>
        <begin position="154"/>
        <end position="172"/>
    </location>
</feature>
<dbReference type="EMBL" id="PUHW01000127">
    <property type="protein sequence ID" value="KAG0688730.1"/>
    <property type="molecule type" value="Genomic_DNA"/>
</dbReference>
<sequence>MKVFPTSSKVSSQKYQHNNKQQLKQKDEIDVDIGTIIENYPDSPPHTTDRYTSYTTNTNISPKKQNKVINRSNSFSDDSYLSEQHQQSSKISLKFKHSVSTNWIPSIRKKVSSSFDNDYNMKTSTDHDDISTPFSAASNLSNIPLPDVVITDSSSRRNTMPQSLISTQQTLKSGSISNNSSGIHTNRTINSKTSFFPKTSKRISLAPTSLIPKRFSSSHTSSSSPSSSSSNTIPPSTSSPTVMISLENQNIPSSPITVPSNFSNINTNSSTITGLNSPPMLSLSPDKTIISNNSTMHFQTSPSSGLQSAPYRQVLNRNTSFSSSITPSEKSTIGKSLNAFKRTTKSILFLESNSNESNSQLSSLDNDYQHILLNPIDNMTLIRRSKSYTESDRREALSFAMMEGSTEIERRNILSDSEDAIEYSPNIDVNNINDTFNGHILFDDASILKTNTLINNSRDRRQLDSSVNKNRHRSKTIDISDNPLLELTSGNNNTGLLSSIANFVKINKTPSSASSINKHNHSHQNLPKIDHLETVENETPADFLSRILKIYPITYIAELLSSEENDFLMQTLQQYISEYYDFSNEPLDLALRKFLMLNHLPKETQQIDRFIHQFAKYYHSQHPELGMDQDSIYILTYSLIMVHTDKFNPNNKKKMSRFEFVQNVLNALENNLTELTFNSNELPNLILKELLGYFFDNITYCPLTKISPEQSIFALDALKTKSLPLPYPNMSFLGSTSNNRNSDYDYRKSSISSGTSVPSSTVSIHRSNSQQILQAAPLRKKSSSFLWTSSASIDPYEYIVKNDNNILNDLKLLSHDKNVHLSCQNPFILPSEVDVQNSFVDEIPSIDMINKQLNNYSEQIEKDIEGELLSKIWKSLTKRQIDFTLKIPKSKGSYLVTDKVEALPLNESNGEEYYLVRVIKVGLIDRQEVKSTSSTTSQNESTAIPIMKPNLTDISAMEDNTTPTSSSSKNKNTVWKRYFCILTVVGMYFFKDVSTFRMRFCGKSDLDDTKMVIIEEASKSNLMNSSEDEFGISSNNVHSTINTLNLNTDSSSFMTFPYFRSDKNDKFDRVDKDKSQLIPSFVLDNESFATRKLQNIEYDNIVNEISNSPRIIPSQNEISSSNITLSSPFSLSSSSASNSQLASSMASQVFVSENSEHQYVNEEVKKSKLTNTKKTLNFTFFIYGKISKNIYMVSSLAELQSWIYSINIMNTLSGVKIDHEPIDYTIMPKEITTKKSSKDVMEPKYYELVPICSTSIEQRFLGRTSNELYDCVGENNNIYDLGTGECSEDSKSERRRNRSNTTLLSKITPSISNIGLGLTSISNKSESDRKSKVIKSDGNDVTSFSSNNEHEHSTTISRALSSDGSDNIDVSDNNKEVIDINKRSVNQLELVKELTETEFEKYTNTDTDPTRILSTNSSNISSLQHLQLLEHLYSMKRLLLTMPLQKKTKDDLLSTAKILSIKLEWLWFEKCRSRSIYVISKKIMNYTSTETDEK</sequence>
<dbReference type="Pfam" id="PF01369">
    <property type="entry name" value="Sec7"/>
    <property type="match status" value="1"/>
</dbReference>
<dbReference type="PROSITE" id="PS50190">
    <property type="entry name" value="SEC7"/>
    <property type="match status" value="1"/>
</dbReference>
<keyword evidence="4" id="KW-1185">Reference proteome</keyword>
<dbReference type="GO" id="GO:0032012">
    <property type="term" value="P:regulation of ARF protein signal transduction"/>
    <property type="evidence" value="ECO:0007669"/>
    <property type="project" value="InterPro"/>
</dbReference>
<dbReference type="Proteomes" id="UP000697127">
    <property type="component" value="Unassembled WGS sequence"/>
</dbReference>
<dbReference type="InterPro" id="IPR035999">
    <property type="entry name" value="Sec7_dom_sf"/>
</dbReference>
<feature type="compositionally biased region" description="Basic and acidic residues" evidence="1">
    <location>
        <begin position="1327"/>
        <end position="1338"/>
    </location>
</feature>
<dbReference type="PANTHER" id="PTHR10663">
    <property type="entry name" value="GUANYL-NUCLEOTIDE EXCHANGE FACTOR"/>
    <property type="match status" value="1"/>
</dbReference>
<reference evidence="3" key="1">
    <citation type="submission" date="2020-11" db="EMBL/GenBank/DDBJ databases">
        <title>Kefir isolates.</title>
        <authorList>
            <person name="Marcisauskas S."/>
            <person name="Kim Y."/>
            <person name="Blasche S."/>
        </authorList>
    </citation>
    <scope>NUCLEOTIDE SEQUENCE</scope>
    <source>
        <strain evidence="3">Olga-1</strain>
    </source>
</reference>
<dbReference type="PANTHER" id="PTHR10663:SF405">
    <property type="entry name" value="ARF GUANINE NUCLEOTIDE EXCHANGE FACTOR SYT1"/>
    <property type="match status" value="1"/>
</dbReference>
<dbReference type="InterPro" id="IPR000904">
    <property type="entry name" value="Sec7_dom"/>
</dbReference>
<comment type="caution">
    <text evidence="3">The sequence shown here is derived from an EMBL/GenBank/DDBJ whole genome shotgun (WGS) entry which is preliminary data.</text>
</comment>
<feature type="compositionally biased region" description="Polar residues" evidence="1">
    <location>
        <begin position="1354"/>
        <end position="1367"/>
    </location>
</feature>
<feature type="region of interest" description="Disordered" evidence="1">
    <location>
        <begin position="154"/>
        <end position="189"/>
    </location>
</feature>
<feature type="region of interest" description="Disordered" evidence="1">
    <location>
        <begin position="207"/>
        <end position="242"/>
    </location>
</feature>
<organism evidence="3 4">
    <name type="scientific">Pichia californica</name>
    <dbReference type="NCBI Taxonomy" id="460514"/>
    <lineage>
        <taxon>Eukaryota</taxon>
        <taxon>Fungi</taxon>
        <taxon>Dikarya</taxon>
        <taxon>Ascomycota</taxon>
        <taxon>Saccharomycotina</taxon>
        <taxon>Pichiomycetes</taxon>
        <taxon>Pichiales</taxon>
        <taxon>Pichiaceae</taxon>
        <taxon>Pichia</taxon>
    </lineage>
</organism>
<evidence type="ECO:0000259" key="2">
    <source>
        <dbReference type="PROSITE" id="PS50190"/>
    </source>
</evidence>
<gene>
    <name evidence="3" type="ORF">C6P40_000586</name>
</gene>
<feature type="compositionally biased region" description="Low complexity" evidence="1">
    <location>
        <begin position="217"/>
        <end position="241"/>
    </location>
</feature>
<feature type="region of interest" description="Disordered" evidence="1">
    <location>
        <begin position="1327"/>
        <end position="1367"/>
    </location>
</feature>
<dbReference type="GO" id="GO:0005085">
    <property type="term" value="F:guanyl-nucleotide exchange factor activity"/>
    <property type="evidence" value="ECO:0007669"/>
    <property type="project" value="InterPro"/>
</dbReference>
<feature type="compositionally biased region" description="Polar residues" evidence="1">
    <location>
        <begin position="1"/>
        <end position="22"/>
    </location>
</feature>
<dbReference type="SMART" id="SM00222">
    <property type="entry name" value="Sec7"/>
    <property type="match status" value="1"/>
</dbReference>
<feature type="compositionally biased region" description="Low complexity" evidence="1">
    <location>
        <begin position="173"/>
        <end position="183"/>
    </location>
</feature>
<protein>
    <recommendedName>
        <fullName evidence="2">SEC7 domain-containing protein</fullName>
    </recommendedName>
</protein>
<dbReference type="SUPFAM" id="SSF48425">
    <property type="entry name" value="Sec7 domain"/>
    <property type="match status" value="1"/>
</dbReference>
<feature type="region of interest" description="Disordered" evidence="1">
    <location>
        <begin position="1"/>
        <end position="27"/>
    </location>
</feature>
<feature type="domain" description="SEC7" evidence="2">
    <location>
        <begin position="466"/>
        <end position="697"/>
    </location>
</feature>
<dbReference type="Gene3D" id="1.10.1000.11">
    <property type="entry name" value="Arf Nucleotide-binding Site Opener,domain 2"/>
    <property type="match status" value="1"/>
</dbReference>